<dbReference type="InterPro" id="IPR004252">
    <property type="entry name" value="Probable_transposase_24"/>
</dbReference>
<dbReference type="EMBL" id="JABWDY010021099">
    <property type="protein sequence ID" value="KAF5192652.1"/>
    <property type="molecule type" value="Genomic_DNA"/>
</dbReference>
<name>A0A7J6W874_THATH</name>
<sequence length="298" mass="34311">MVKRRRELPSGNEQGSSSQQERVRGLSTLPKVFKQPPGSKLDLIWNSDDQPVGLPSHPSLYSESIGVLMASSRLWVLDECKKKPTLGAICSDIFRNKKSKWKRFNYSRYTTYEERIDKENKPAQLSLQEWINLDQYWDTLEHQVHIKYIISAYMQVASNRNKSNRAKQFIKHTTGRIGFPQLKEKINLEEGAPPSLGHLFVRTHISPRTNEPLDEQSRDYIEQMKEVAGTDEDGTQQPLTNEIYRQVMPPKRHGRVRMMSRGMTPTIYFGTRGSSSHGSSSTLIEELENEMAVMRNLT</sequence>
<feature type="region of interest" description="Disordered" evidence="1">
    <location>
        <begin position="1"/>
        <end position="29"/>
    </location>
</feature>
<protein>
    <submittedName>
        <fullName evidence="2">Uncharacterized protein</fullName>
    </submittedName>
</protein>
<gene>
    <name evidence="2" type="ORF">FRX31_017760</name>
</gene>
<feature type="compositionally biased region" description="Low complexity" evidence="1">
    <location>
        <begin position="10"/>
        <end position="20"/>
    </location>
</feature>
<dbReference type="OrthoDB" id="1913335at2759"/>
<evidence type="ECO:0000313" key="3">
    <source>
        <dbReference type="Proteomes" id="UP000554482"/>
    </source>
</evidence>
<dbReference type="Proteomes" id="UP000554482">
    <property type="component" value="Unassembled WGS sequence"/>
</dbReference>
<proteinExistence type="predicted"/>
<evidence type="ECO:0000313" key="2">
    <source>
        <dbReference type="EMBL" id="KAF5192652.1"/>
    </source>
</evidence>
<dbReference type="AlphaFoldDB" id="A0A7J6W874"/>
<keyword evidence="3" id="KW-1185">Reference proteome</keyword>
<dbReference type="Pfam" id="PF03004">
    <property type="entry name" value="Transposase_24"/>
    <property type="match status" value="1"/>
</dbReference>
<evidence type="ECO:0000256" key="1">
    <source>
        <dbReference type="SAM" id="MobiDB-lite"/>
    </source>
</evidence>
<organism evidence="2 3">
    <name type="scientific">Thalictrum thalictroides</name>
    <name type="common">Rue-anemone</name>
    <name type="synonym">Anemone thalictroides</name>
    <dbReference type="NCBI Taxonomy" id="46969"/>
    <lineage>
        <taxon>Eukaryota</taxon>
        <taxon>Viridiplantae</taxon>
        <taxon>Streptophyta</taxon>
        <taxon>Embryophyta</taxon>
        <taxon>Tracheophyta</taxon>
        <taxon>Spermatophyta</taxon>
        <taxon>Magnoliopsida</taxon>
        <taxon>Ranunculales</taxon>
        <taxon>Ranunculaceae</taxon>
        <taxon>Thalictroideae</taxon>
        <taxon>Thalictrum</taxon>
    </lineage>
</organism>
<comment type="caution">
    <text evidence="2">The sequence shown here is derived from an EMBL/GenBank/DDBJ whole genome shotgun (WGS) entry which is preliminary data.</text>
</comment>
<reference evidence="2 3" key="1">
    <citation type="submission" date="2020-06" db="EMBL/GenBank/DDBJ databases">
        <title>Transcriptomic and genomic resources for Thalictrum thalictroides and T. hernandezii: Facilitating candidate gene discovery in an emerging model plant lineage.</title>
        <authorList>
            <person name="Arias T."/>
            <person name="Riano-Pachon D.M."/>
            <person name="Di Stilio V.S."/>
        </authorList>
    </citation>
    <scope>NUCLEOTIDE SEQUENCE [LARGE SCALE GENOMIC DNA]</scope>
    <source>
        <strain evidence="3">cv. WT478/WT964</strain>
        <tissue evidence="2">Leaves</tissue>
    </source>
</reference>
<accession>A0A7J6W874</accession>